<evidence type="ECO:0000259" key="1">
    <source>
        <dbReference type="Pfam" id="PF01408"/>
    </source>
</evidence>
<dbReference type="PANTHER" id="PTHR43377:SF1">
    <property type="entry name" value="BILIVERDIN REDUCTASE A"/>
    <property type="match status" value="1"/>
</dbReference>
<name>A0A518CRD1_9PLAN</name>
<gene>
    <name evidence="3" type="ORF">Pla110_35200</name>
</gene>
<dbReference type="KEGG" id="plon:Pla110_35200"/>
<evidence type="ECO:0000313" key="4">
    <source>
        <dbReference type="Proteomes" id="UP000317178"/>
    </source>
</evidence>
<dbReference type="Pfam" id="PF01408">
    <property type="entry name" value="GFO_IDH_MocA"/>
    <property type="match status" value="1"/>
</dbReference>
<reference evidence="3 4" key="1">
    <citation type="submission" date="2019-02" db="EMBL/GenBank/DDBJ databases">
        <title>Deep-cultivation of Planctomycetes and their phenomic and genomic characterization uncovers novel biology.</title>
        <authorList>
            <person name="Wiegand S."/>
            <person name="Jogler M."/>
            <person name="Boedeker C."/>
            <person name="Pinto D."/>
            <person name="Vollmers J."/>
            <person name="Rivas-Marin E."/>
            <person name="Kohn T."/>
            <person name="Peeters S.H."/>
            <person name="Heuer A."/>
            <person name="Rast P."/>
            <person name="Oberbeckmann S."/>
            <person name="Bunk B."/>
            <person name="Jeske O."/>
            <person name="Meyerdierks A."/>
            <person name="Storesund J.E."/>
            <person name="Kallscheuer N."/>
            <person name="Luecker S."/>
            <person name="Lage O.M."/>
            <person name="Pohl T."/>
            <person name="Merkel B.J."/>
            <person name="Hornburger P."/>
            <person name="Mueller R.-W."/>
            <person name="Bruemmer F."/>
            <person name="Labrenz M."/>
            <person name="Spormann A.M."/>
            <person name="Op den Camp H."/>
            <person name="Overmann J."/>
            <person name="Amann R."/>
            <person name="Jetten M.S.M."/>
            <person name="Mascher T."/>
            <person name="Medema M.H."/>
            <person name="Devos D.P."/>
            <person name="Kaster A.-K."/>
            <person name="Ovreas L."/>
            <person name="Rohde M."/>
            <person name="Galperin M.Y."/>
            <person name="Jogler C."/>
        </authorList>
    </citation>
    <scope>NUCLEOTIDE SEQUENCE [LARGE SCALE GENOMIC DNA]</scope>
    <source>
        <strain evidence="3 4">Pla110</strain>
    </source>
</reference>
<dbReference type="InterPro" id="IPR004104">
    <property type="entry name" value="Gfo/Idh/MocA-like_OxRdtase_C"/>
</dbReference>
<sequence length="358" mass="38920">MSRLKLGVIGVGALGRHHARILSEMNGVDLVGVAEVNPEQGQSVAAACNTTWYTDPNELLDKVDAASIVVPSIYHLDVAKKFISRGLPVMIEKPLAATYADASRIFELAEKHSCLVQVGHIERFNPAFQMVADSCSTPKYIRCERLAPFTFRSTDIGVVHDLMIHDIDLVLALNNSPLARVEAFGASVVSDHEDCAQARLHFENGCIADLNASRIHPEARRTLHCWGYEGSFTADLNTREVSSFKPGETLKHGPSLTERSRRPGADIEQMKQDIFGKQIEMDQVTLPKVDALTAELQNFVDSILQGVQPVVNAQAGLSAMEVAEAVLTSIKSHQWEGSKAGPVGPHFEIPAAAGLRVA</sequence>
<dbReference type="Gene3D" id="3.30.360.10">
    <property type="entry name" value="Dihydrodipicolinate Reductase, domain 2"/>
    <property type="match status" value="1"/>
</dbReference>
<organism evidence="3 4">
    <name type="scientific">Polystyrenella longa</name>
    <dbReference type="NCBI Taxonomy" id="2528007"/>
    <lineage>
        <taxon>Bacteria</taxon>
        <taxon>Pseudomonadati</taxon>
        <taxon>Planctomycetota</taxon>
        <taxon>Planctomycetia</taxon>
        <taxon>Planctomycetales</taxon>
        <taxon>Planctomycetaceae</taxon>
        <taxon>Polystyrenella</taxon>
    </lineage>
</organism>
<dbReference type="RefSeq" id="WP_144997390.1">
    <property type="nucleotide sequence ID" value="NZ_CP036281.1"/>
</dbReference>
<dbReference type="Pfam" id="PF02894">
    <property type="entry name" value="GFO_IDH_MocA_C"/>
    <property type="match status" value="1"/>
</dbReference>
<proteinExistence type="predicted"/>
<evidence type="ECO:0000313" key="3">
    <source>
        <dbReference type="EMBL" id="QDU81770.1"/>
    </source>
</evidence>
<dbReference type="PANTHER" id="PTHR43377">
    <property type="entry name" value="BILIVERDIN REDUCTASE A"/>
    <property type="match status" value="1"/>
</dbReference>
<dbReference type="Gene3D" id="3.40.50.720">
    <property type="entry name" value="NAD(P)-binding Rossmann-like Domain"/>
    <property type="match status" value="1"/>
</dbReference>
<dbReference type="OrthoDB" id="9815825at2"/>
<dbReference type="Proteomes" id="UP000317178">
    <property type="component" value="Chromosome"/>
</dbReference>
<dbReference type="SUPFAM" id="SSF55347">
    <property type="entry name" value="Glyceraldehyde-3-phosphate dehydrogenase-like, C-terminal domain"/>
    <property type="match status" value="1"/>
</dbReference>
<feature type="domain" description="Gfo/Idh/MocA-like oxidoreductase N-terminal" evidence="1">
    <location>
        <begin position="5"/>
        <end position="120"/>
    </location>
</feature>
<evidence type="ECO:0000259" key="2">
    <source>
        <dbReference type="Pfam" id="PF02894"/>
    </source>
</evidence>
<keyword evidence="4" id="KW-1185">Reference proteome</keyword>
<protein>
    <submittedName>
        <fullName evidence="3">Dehydrogenase</fullName>
        <ecNumber evidence="3">1.1.1.18</ecNumber>
    </submittedName>
</protein>
<dbReference type="InterPro" id="IPR051450">
    <property type="entry name" value="Gfo/Idh/MocA_Oxidoreductases"/>
</dbReference>
<dbReference type="EMBL" id="CP036281">
    <property type="protein sequence ID" value="QDU81770.1"/>
    <property type="molecule type" value="Genomic_DNA"/>
</dbReference>
<dbReference type="InterPro" id="IPR000683">
    <property type="entry name" value="Gfo/Idh/MocA-like_OxRdtase_N"/>
</dbReference>
<dbReference type="SUPFAM" id="SSF51735">
    <property type="entry name" value="NAD(P)-binding Rossmann-fold domains"/>
    <property type="match status" value="1"/>
</dbReference>
<keyword evidence="3" id="KW-0560">Oxidoreductase</keyword>
<accession>A0A518CRD1</accession>
<dbReference type="GO" id="GO:0050112">
    <property type="term" value="F:inositol 2-dehydrogenase (NAD+) activity"/>
    <property type="evidence" value="ECO:0007669"/>
    <property type="project" value="UniProtKB-EC"/>
</dbReference>
<feature type="domain" description="Gfo/Idh/MocA-like oxidoreductase C-terminal" evidence="2">
    <location>
        <begin position="153"/>
        <end position="335"/>
    </location>
</feature>
<dbReference type="GO" id="GO:0000166">
    <property type="term" value="F:nucleotide binding"/>
    <property type="evidence" value="ECO:0007669"/>
    <property type="project" value="InterPro"/>
</dbReference>
<dbReference type="AlphaFoldDB" id="A0A518CRD1"/>
<dbReference type="EC" id="1.1.1.18" evidence="3"/>
<dbReference type="InterPro" id="IPR036291">
    <property type="entry name" value="NAD(P)-bd_dom_sf"/>
</dbReference>